<reference evidence="1" key="2">
    <citation type="submission" date="2020-11" db="EMBL/GenBank/DDBJ databases">
        <authorList>
            <person name="McCartney M.A."/>
            <person name="Auch B."/>
            <person name="Kono T."/>
            <person name="Mallez S."/>
            <person name="Becker A."/>
            <person name="Gohl D.M."/>
            <person name="Silverstein K.A.T."/>
            <person name="Koren S."/>
            <person name="Bechman K.B."/>
            <person name="Herman A."/>
            <person name="Abrahante J.E."/>
            <person name="Garbe J."/>
        </authorList>
    </citation>
    <scope>NUCLEOTIDE SEQUENCE</scope>
    <source>
        <strain evidence="1">Duluth1</strain>
        <tissue evidence="1">Whole animal</tissue>
    </source>
</reference>
<dbReference type="Proteomes" id="UP000828390">
    <property type="component" value="Unassembled WGS sequence"/>
</dbReference>
<evidence type="ECO:0000313" key="1">
    <source>
        <dbReference type="EMBL" id="KAH3869100.1"/>
    </source>
</evidence>
<dbReference type="EMBL" id="JAIWYP010000002">
    <property type="protein sequence ID" value="KAH3869100.1"/>
    <property type="molecule type" value="Genomic_DNA"/>
</dbReference>
<keyword evidence="2" id="KW-1185">Reference proteome</keyword>
<gene>
    <name evidence="1" type="ORF">DPMN_032259</name>
</gene>
<dbReference type="AlphaFoldDB" id="A0A9D4RK31"/>
<evidence type="ECO:0000313" key="2">
    <source>
        <dbReference type="Proteomes" id="UP000828390"/>
    </source>
</evidence>
<reference evidence="1" key="1">
    <citation type="journal article" date="2019" name="bioRxiv">
        <title>The Genome of the Zebra Mussel, Dreissena polymorpha: A Resource for Invasive Species Research.</title>
        <authorList>
            <person name="McCartney M.A."/>
            <person name="Auch B."/>
            <person name="Kono T."/>
            <person name="Mallez S."/>
            <person name="Zhang Y."/>
            <person name="Obille A."/>
            <person name="Becker A."/>
            <person name="Abrahante J.E."/>
            <person name="Garbe J."/>
            <person name="Badalamenti J.P."/>
            <person name="Herman A."/>
            <person name="Mangelson H."/>
            <person name="Liachko I."/>
            <person name="Sullivan S."/>
            <person name="Sone E.D."/>
            <person name="Koren S."/>
            <person name="Silverstein K.A.T."/>
            <person name="Beckman K.B."/>
            <person name="Gohl D.M."/>
        </authorList>
    </citation>
    <scope>NUCLEOTIDE SEQUENCE</scope>
    <source>
        <strain evidence="1">Duluth1</strain>
        <tissue evidence="1">Whole animal</tissue>
    </source>
</reference>
<protein>
    <recommendedName>
        <fullName evidence="3">PPPDE domain-containing protein</fullName>
    </recommendedName>
</protein>
<comment type="caution">
    <text evidence="1">The sequence shown here is derived from an EMBL/GenBank/DDBJ whole genome shotgun (WGS) entry which is preliminary data.</text>
</comment>
<evidence type="ECO:0008006" key="3">
    <source>
        <dbReference type="Google" id="ProtNLM"/>
    </source>
</evidence>
<proteinExistence type="predicted"/>
<accession>A0A9D4RK31</accession>
<sequence>MTGRVDLTDLKKQIGSNENIKYVWAYKVPLTEIQKSQLLLHHKFVVFETERWWWSIEKQKDGIIIPRSCKAASVEDACRNEWRNKGRARTSFGDGTMSVYELLDWLNTNGELYKKYNCFTNNCQHFAGDVSEILTTAERHNTSSLIKEDAQSRVDEDDVIPGGVPHLNIFTQECGGSTSSLERHPKSSNSSIMVNEVCSMSDRRCAMTEELSMEEPCFMNKAALSVQSAKMTNEEETKRENYVHHPSLKPIAMVNAMGTCSEPENQGLTQNRQLISYQVDVHNSSKHTHAEGTYFIASCDQAISNVTTEDDSHDENYAHVAQFGFSDFSRRHKFCTKISVPKHIVPENMDSVDRVCRRSDDVAFEQETSQTNQNIEQLD</sequence>
<name>A0A9D4RK31_DREPO</name>
<organism evidence="1 2">
    <name type="scientific">Dreissena polymorpha</name>
    <name type="common">Zebra mussel</name>
    <name type="synonym">Mytilus polymorpha</name>
    <dbReference type="NCBI Taxonomy" id="45954"/>
    <lineage>
        <taxon>Eukaryota</taxon>
        <taxon>Metazoa</taxon>
        <taxon>Spiralia</taxon>
        <taxon>Lophotrochozoa</taxon>
        <taxon>Mollusca</taxon>
        <taxon>Bivalvia</taxon>
        <taxon>Autobranchia</taxon>
        <taxon>Heteroconchia</taxon>
        <taxon>Euheterodonta</taxon>
        <taxon>Imparidentia</taxon>
        <taxon>Neoheterodontei</taxon>
        <taxon>Myida</taxon>
        <taxon>Dreissenoidea</taxon>
        <taxon>Dreissenidae</taxon>
        <taxon>Dreissena</taxon>
    </lineage>
</organism>